<gene>
    <name evidence="1" type="ORF">F3S47_07140</name>
</gene>
<comment type="caution">
    <text evidence="1">The sequence shown here is derived from an EMBL/GenBank/DDBJ whole genome shotgun (WGS) entry which is preliminary data.</text>
</comment>
<keyword evidence="2" id="KW-1185">Reference proteome</keyword>
<sequence length="233" mass="25954">MRRTFALLSLVALVGCDVTITRQGWGFFPRHVQHFVEYRTDVSCRPTADALPFPDLSTLEYNEAVVGTDCLNGTRRDIHLYLEFNVSSIYRRGPPGRLVQAAIYMQPDPESGCSPDTAAISDINFAAGPISRRDRSRLLPAPGTMVDDERWSFRRWHSFQGRGDSLPGRLSGTGSDRYVYPTSARGVEEVRFDLRDDILSVVILAADPVGSELCLERLSPVGLSLTFGLREET</sequence>
<organism evidence="1 2">
    <name type="scientific">Histidinibacterium aquaticum</name>
    <dbReference type="NCBI Taxonomy" id="2613962"/>
    <lineage>
        <taxon>Bacteria</taxon>
        <taxon>Pseudomonadati</taxon>
        <taxon>Pseudomonadota</taxon>
        <taxon>Alphaproteobacteria</taxon>
        <taxon>Rhodobacterales</taxon>
        <taxon>Paracoccaceae</taxon>
        <taxon>Histidinibacterium</taxon>
    </lineage>
</organism>
<dbReference type="RefSeq" id="WP_150444558.1">
    <property type="nucleotide sequence ID" value="NZ_VYQE01000002.1"/>
</dbReference>
<evidence type="ECO:0000313" key="2">
    <source>
        <dbReference type="Proteomes" id="UP000326554"/>
    </source>
</evidence>
<dbReference type="Proteomes" id="UP000326554">
    <property type="component" value="Unassembled WGS sequence"/>
</dbReference>
<name>A0A5J5GLA6_9RHOB</name>
<dbReference type="PROSITE" id="PS51257">
    <property type="entry name" value="PROKAR_LIPOPROTEIN"/>
    <property type="match status" value="1"/>
</dbReference>
<proteinExistence type="predicted"/>
<evidence type="ECO:0000313" key="1">
    <source>
        <dbReference type="EMBL" id="KAA9009025.1"/>
    </source>
</evidence>
<dbReference type="EMBL" id="VYQE01000002">
    <property type="protein sequence ID" value="KAA9009025.1"/>
    <property type="molecule type" value="Genomic_DNA"/>
</dbReference>
<protein>
    <submittedName>
        <fullName evidence="1">Uncharacterized protein</fullName>
    </submittedName>
</protein>
<reference evidence="1 2" key="1">
    <citation type="submission" date="2019-09" db="EMBL/GenBank/DDBJ databases">
        <authorList>
            <person name="Park J.-S."/>
            <person name="Choi H.-J."/>
        </authorList>
    </citation>
    <scope>NUCLEOTIDE SEQUENCE [LARGE SCALE GENOMIC DNA]</scope>
    <source>
        <strain evidence="1 2">176SS1-4</strain>
    </source>
</reference>
<dbReference type="AlphaFoldDB" id="A0A5J5GLA6"/>
<accession>A0A5J5GLA6</accession>